<gene>
    <name evidence="2" type="ORF">PG999_014543</name>
</gene>
<keyword evidence="3" id="KW-1185">Reference proteome</keyword>
<dbReference type="Proteomes" id="UP001392437">
    <property type="component" value="Unassembled WGS sequence"/>
</dbReference>
<feature type="domain" description="Heterokaryon incompatibility" evidence="1">
    <location>
        <begin position="186"/>
        <end position="283"/>
    </location>
</feature>
<name>A0AAW0QBN6_9PEZI</name>
<comment type="caution">
    <text evidence="2">The sequence shown here is derived from an EMBL/GenBank/DDBJ whole genome shotgun (WGS) entry which is preliminary data.</text>
</comment>
<evidence type="ECO:0000313" key="2">
    <source>
        <dbReference type="EMBL" id="KAK8092956.1"/>
    </source>
</evidence>
<dbReference type="AlphaFoldDB" id="A0AAW0QBN6"/>
<protein>
    <recommendedName>
        <fullName evidence="1">Heterokaryon incompatibility domain-containing protein</fullName>
    </recommendedName>
</protein>
<dbReference type="InterPro" id="IPR010730">
    <property type="entry name" value="HET"/>
</dbReference>
<accession>A0AAW0QBN6</accession>
<evidence type="ECO:0000313" key="3">
    <source>
        <dbReference type="Proteomes" id="UP001392437"/>
    </source>
</evidence>
<dbReference type="PANTHER" id="PTHR33112">
    <property type="entry name" value="DOMAIN PROTEIN, PUTATIVE-RELATED"/>
    <property type="match status" value="1"/>
</dbReference>
<dbReference type="EMBL" id="JAQQWP010000012">
    <property type="protein sequence ID" value="KAK8092956.1"/>
    <property type="molecule type" value="Genomic_DNA"/>
</dbReference>
<sequence>MSTVSPQAWLDAVLHSQTESPLPPCATCENLFWLIYSGIWDRKPFAKEVKASGDEFCKRCQLVWCGVSAALPNIRTWDDVLLHALRVTGNAQTGQEDFLRVGVQTNGYSHGLARSQVLLQSPAPPDSDEWYGLLRRWISDCDKRHPACESVGDSTLPKRVLDLDFDQGRSRDIVLLEPGQHCNGRYIALSYSWGGRQDLVTTRENLDSRLTRISWDQLPILFQDVIKIARALCVRFLWIDALCIVQGDERDWMHESQKMAAYYGNACLTIAADHSPNVRHTCFPTMMGPAIRLDKMSAGTELPVLVRRAPIHFNLKEHRQERNSSKGFCPDEYYIWASKKPCGKCCSAVLCECGRPADIWNGKPELEIVPFRKIHQQTLQSIETALSLEEYWEVLLAKYIVRKLSFYGDRLKAIASLAKEFKASDETNAGQSRTLQLGDYTYGLWTKTLPAALLWANLSDEAVVRNSKFPTWSWNSIAGSWYYEQVPSTAEHFVPKSIVLEVPAESWDIDTQHESADSTPPYIVLEGSALEVSCCCVSAARKTTAKRVWTLSGVGDDRRLIVNLDIPPGHGITEINATCLEIGTSGCDDSKRCWGLLLEPSASFPGQYVRLGNMTASADWFRDNQGTVGKYSII</sequence>
<organism evidence="2 3">
    <name type="scientific">Apiospora kogelbergensis</name>
    <dbReference type="NCBI Taxonomy" id="1337665"/>
    <lineage>
        <taxon>Eukaryota</taxon>
        <taxon>Fungi</taxon>
        <taxon>Dikarya</taxon>
        <taxon>Ascomycota</taxon>
        <taxon>Pezizomycotina</taxon>
        <taxon>Sordariomycetes</taxon>
        <taxon>Xylariomycetidae</taxon>
        <taxon>Amphisphaeriales</taxon>
        <taxon>Apiosporaceae</taxon>
        <taxon>Apiospora</taxon>
    </lineage>
</organism>
<proteinExistence type="predicted"/>
<dbReference type="Pfam" id="PF06985">
    <property type="entry name" value="HET"/>
    <property type="match status" value="1"/>
</dbReference>
<reference evidence="2 3" key="1">
    <citation type="submission" date="2023-01" db="EMBL/GenBank/DDBJ databases">
        <title>Analysis of 21 Apiospora genomes using comparative genomics revels a genus with tremendous synthesis potential of carbohydrate active enzymes and secondary metabolites.</title>
        <authorList>
            <person name="Sorensen T."/>
        </authorList>
    </citation>
    <scope>NUCLEOTIDE SEQUENCE [LARGE SCALE GENOMIC DNA]</scope>
    <source>
        <strain evidence="2 3">CBS 117206</strain>
    </source>
</reference>
<dbReference type="PANTHER" id="PTHR33112:SF9">
    <property type="entry name" value="HETEROKARYON INCOMPATIBILITY DOMAIN-CONTAINING PROTEIN"/>
    <property type="match status" value="1"/>
</dbReference>
<evidence type="ECO:0000259" key="1">
    <source>
        <dbReference type="Pfam" id="PF06985"/>
    </source>
</evidence>